<gene>
    <name evidence="1" type="ORF">Bcop_1645</name>
</gene>
<dbReference type="Proteomes" id="UP000018439">
    <property type="component" value="Chromosome"/>
</dbReference>
<evidence type="ECO:0000313" key="1">
    <source>
        <dbReference type="EMBL" id="EGJ71837.1"/>
    </source>
</evidence>
<organism evidence="1 2">
    <name type="scientific">Bacteroides coprosuis DSM 18011</name>
    <dbReference type="NCBI Taxonomy" id="679937"/>
    <lineage>
        <taxon>Bacteria</taxon>
        <taxon>Pseudomonadati</taxon>
        <taxon>Bacteroidota</taxon>
        <taxon>Bacteroidia</taxon>
        <taxon>Bacteroidales</taxon>
        <taxon>Bacteroidaceae</taxon>
        <taxon>Bacteroides</taxon>
    </lineage>
</organism>
<dbReference type="AlphaFoldDB" id="F3ZQP2"/>
<evidence type="ECO:0000313" key="2">
    <source>
        <dbReference type="Proteomes" id="UP000018439"/>
    </source>
</evidence>
<accession>F3ZQP2</accession>
<protein>
    <submittedName>
        <fullName evidence="1">Uncharacterized protein</fullName>
    </submittedName>
</protein>
<reference evidence="1 2" key="1">
    <citation type="journal article" date="2011" name="Stand. Genomic Sci.">
        <title>Non-contiguous finished genome sequence of Bacteroides coprosuis type strain (PC139).</title>
        <authorList>
            <person name="Land M."/>
            <person name="Held B."/>
            <person name="Gronow S."/>
            <person name="Abt B."/>
            <person name="Lucas S."/>
            <person name="Del Rio T.G."/>
            <person name="Nolan M."/>
            <person name="Tice H."/>
            <person name="Cheng J.F."/>
            <person name="Pitluck S."/>
            <person name="Liolios K."/>
            <person name="Pagani I."/>
            <person name="Ivanova N."/>
            <person name="Mavromatis K."/>
            <person name="Mikhailova N."/>
            <person name="Pati A."/>
            <person name="Tapia R."/>
            <person name="Han C."/>
            <person name="Goodwin L."/>
            <person name="Chen A."/>
            <person name="Palaniappan K."/>
            <person name="Hauser L."/>
            <person name="Brambilla E.M."/>
            <person name="Rohde M."/>
            <person name="Goker M."/>
            <person name="Detter J.C."/>
            <person name="Woyke T."/>
            <person name="Bristow J."/>
            <person name="Eisen J.A."/>
            <person name="Markowitz V."/>
            <person name="Hugenholtz P."/>
            <person name="Kyrpides N.C."/>
            <person name="Klenk H.P."/>
            <person name="Lapidus A."/>
        </authorList>
    </citation>
    <scope>NUCLEOTIDE SEQUENCE</scope>
    <source>
        <strain evidence="1 2">DSM 18011</strain>
    </source>
</reference>
<dbReference type="EMBL" id="CM001167">
    <property type="protein sequence ID" value="EGJ71837.1"/>
    <property type="molecule type" value="Genomic_DNA"/>
</dbReference>
<sequence>MSVSCHHLVGVKIDVLISALKQEYLFYLSMYKYQSAKYLKDLSKLT</sequence>
<keyword evidence="2" id="KW-1185">Reference proteome</keyword>
<proteinExistence type="predicted"/>
<name>F3ZQP2_9BACE</name>
<dbReference type="HOGENOM" id="CLU_3180023_0_0_10"/>